<accession>A0A432W5M6</accession>
<sequence length="190" mass="21732">MKCENALKAILLTACLSLPSVTMAHDLTGPFFGVRAGSMNPDSDRFFNPDDQAYDYRSGFSSYTYGLQIGHRFNERIALRAYYDRLRTSISEYNSSGTGHSYGTDLLYHFDNSVYLGIGINSTRYNKEKGPFGRLTIGFQAPLRDRFHLSFEAALQNDNDFLEPYLGLSLNYRLGRDVEQQMLPRHLRDR</sequence>
<dbReference type="Gene3D" id="2.40.160.20">
    <property type="match status" value="1"/>
</dbReference>
<keyword evidence="1" id="KW-0732">Signal</keyword>
<dbReference type="AlphaFoldDB" id="A0A432W5M6"/>
<evidence type="ECO:0000313" key="2">
    <source>
        <dbReference type="EMBL" id="RUO25378.1"/>
    </source>
</evidence>
<name>A0A432W5M6_9GAMM</name>
<evidence type="ECO:0000256" key="1">
    <source>
        <dbReference type="SAM" id="SignalP"/>
    </source>
</evidence>
<dbReference type="RefSeq" id="WP_126802077.1">
    <property type="nucleotide sequence ID" value="NZ_PIPL01000001.1"/>
</dbReference>
<dbReference type="OrthoDB" id="9805832at2"/>
<proteinExistence type="predicted"/>
<organism evidence="2 3">
    <name type="scientific">Aliidiomarina minuta</name>
    <dbReference type="NCBI Taxonomy" id="880057"/>
    <lineage>
        <taxon>Bacteria</taxon>
        <taxon>Pseudomonadati</taxon>
        <taxon>Pseudomonadota</taxon>
        <taxon>Gammaproteobacteria</taxon>
        <taxon>Alteromonadales</taxon>
        <taxon>Idiomarinaceae</taxon>
        <taxon>Aliidiomarina</taxon>
    </lineage>
</organism>
<dbReference type="InterPro" id="IPR011250">
    <property type="entry name" value="OMP/PagP_B-barrel"/>
</dbReference>
<evidence type="ECO:0008006" key="4">
    <source>
        <dbReference type="Google" id="ProtNLM"/>
    </source>
</evidence>
<protein>
    <recommendedName>
        <fullName evidence="4">Outer membrane protein beta-barrel domain-containing protein</fullName>
    </recommendedName>
</protein>
<keyword evidence="3" id="KW-1185">Reference proteome</keyword>
<feature type="signal peptide" evidence="1">
    <location>
        <begin position="1"/>
        <end position="24"/>
    </location>
</feature>
<gene>
    <name evidence="2" type="ORF">CWE09_01185</name>
</gene>
<reference evidence="2 3" key="1">
    <citation type="journal article" date="2011" name="Front. Microbiol.">
        <title>Genomic signatures of strain selection and enhancement in Bacillus atrophaeus var. globigii, a historical biowarfare simulant.</title>
        <authorList>
            <person name="Gibbons H.S."/>
            <person name="Broomall S.M."/>
            <person name="McNew L.A."/>
            <person name="Daligault H."/>
            <person name="Chapman C."/>
            <person name="Bruce D."/>
            <person name="Karavis M."/>
            <person name="Krepps M."/>
            <person name="McGregor P.A."/>
            <person name="Hong C."/>
            <person name="Park K.H."/>
            <person name="Akmal A."/>
            <person name="Feldman A."/>
            <person name="Lin J.S."/>
            <person name="Chang W.E."/>
            <person name="Higgs B.W."/>
            <person name="Demirev P."/>
            <person name="Lindquist J."/>
            <person name="Liem A."/>
            <person name="Fochler E."/>
            <person name="Read T.D."/>
            <person name="Tapia R."/>
            <person name="Johnson S."/>
            <person name="Bishop-Lilly K.A."/>
            <person name="Detter C."/>
            <person name="Han C."/>
            <person name="Sozhamannan S."/>
            <person name="Rosenzweig C.N."/>
            <person name="Skowronski E.W."/>
        </authorList>
    </citation>
    <scope>NUCLEOTIDE SEQUENCE [LARGE SCALE GENOMIC DNA]</scope>
    <source>
        <strain evidence="2 3">MLST1</strain>
    </source>
</reference>
<evidence type="ECO:0000313" key="3">
    <source>
        <dbReference type="Proteomes" id="UP000288293"/>
    </source>
</evidence>
<dbReference type="EMBL" id="PIPL01000001">
    <property type="protein sequence ID" value="RUO25378.1"/>
    <property type="molecule type" value="Genomic_DNA"/>
</dbReference>
<dbReference type="Proteomes" id="UP000288293">
    <property type="component" value="Unassembled WGS sequence"/>
</dbReference>
<feature type="chain" id="PRO_5019184378" description="Outer membrane protein beta-barrel domain-containing protein" evidence="1">
    <location>
        <begin position="25"/>
        <end position="190"/>
    </location>
</feature>
<comment type="caution">
    <text evidence="2">The sequence shown here is derived from an EMBL/GenBank/DDBJ whole genome shotgun (WGS) entry which is preliminary data.</text>
</comment>
<dbReference type="SUPFAM" id="SSF56925">
    <property type="entry name" value="OMPA-like"/>
    <property type="match status" value="1"/>
</dbReference>